<evidence type="ECO:0000313" key="1">
    <source>
        <dbReference type="EMBL" id="MCQ4923249.1"/>
    </source>
</evidence>
<dbReference type="RefSeq" id="WP_256311279.1">
    <property type="nucleotide sequence ID" value="NZ_JANGAC010000006.1"/>
</dbReference>
<accession>A0ABT1S9X0</accession>
<keyword evidence="2" id="KW-1185">Reference proteome</keyword>
<comment type="caution">
    <text evidence="1">The sequence shown here is derived from an EMBL/GenBank/DDBJ whole genome shotgun (WGS) entry which is preliminary data.</text>
</comment>
<name>A0ABT1S9X0_9FIRM</name>
<gene>
    <name evidence="1" type="ORF">NE686_09150</name>
</gene>
<protein>
    <submittedName>
        <fullName evidence="1">Uncharacterized protein</fullName>
    </submittedName>
</protein>
<dbReference type="Proteomes" id="UP001524478">
    <property type="component" value="Unassembled WGS sequence"/>
</dbReference>
<dbReference type="EMBL" id="JANGAC010000006">
    <property type="protein sequence ID" value="MCQ4923249.1"/>
    <property type="molecule type" value="Genomic_DNA"/>
</dbReference>
<proteinExistence type="predicted"/>
<sequence>MKVGIKYCGGCNSRFDRTSIVDKIKFDYKEFEFSYAVEDEEYDFIIVVNGCHIACAGLQDLKSKRGFLIIRDDDYKNIREKIDRMKE</sequence>
<organism evidence="1 2">
    <name type="scientific">Tissierella carlieri</name>
    <dbReference type="NCBI Taxonomy" id="689904"/>
    <lineage>
        <taxon>Bacteria</taxon>
        <taxon>Bacillati</taxon>
        <taxon>Bacillota</taxon>
        <taxon>Tissierellia</taxon>
        <taxon>Tissierellales</taxon>
        <taxon>Tissierellaceae</taxon>
        <taxon>Tissierella</taxon>
    </lineage>
</organism>
<evidence type="ECO:0000313" key="2">
    <source>
        <dbReference type="Proteomes" id="UP001524478"/>
    </source>
</evidence>
<reference evidence="1 2" key="1">
    <citation type="submission" date="2022-06" db="EMBL/GenBank/DDBJ databases">
        <title>Isolation of gut microbiota from human fecal samples.</title>
        <authorList>
            <person name="Pamer E.G."/>
            <person name="Barat B."/>
            <person name="Waligurski E."/>
            <person name="Medina S."/>
            <person name="Paddock L."/>
            <person name="Mostad J."/>
        </authorList>
    </citation>
    <scope>NUCLEOTIDE SEQUENCE [LARGE SCALE GENOMIC DNA]</scope>
    <source>
        <strain evidence="1 2">DFI.7.95</strain>
    </source>
</reference>